<evidence type="ECO:0000313" key="3">
    <source>
        <dbReference type="Proteomes" id="UP000277579"/>
    </source>
</evidence>
<comment type="caution">
    <text evidence="2">The sequence shown here is derived from an EMBL/GenBank/DDBJ whole genome shotgun (WGS) entry which is preliminary data.</text>
</comment>
<gene>
    <name evidence="2" type="ORF">CLV94_0423</name>
</gene>
<dbReference type="OrthoDB" id="1369516at2"/>
<keyword evidence="3" id="KW-1185">Reference proteome</keyword>
<sequence length="154" mass="17891">MRLTGIIIILFLTTIGCKNPDAITKTEEINHLSRKISELQRQNKILRDSLSEYEENFLYSQTLVGVPDKPFLKVGKNNNIVMLFQTFDKKLPKYDIYKLEGDKQIKIGSNTSTRFDYNFTPKSIDDKELKLLVKIPYNKKTIEIPGLMIFDVKE</sequence>
<dbReference type="Proteomes" id="UP000277579">
    <property type="component" value="Unassembled WGS sequence"/>
</dbReference>
<proteinExistence type="predicted"/>
<protein>
    <recommendedName>
        <fullName evidence="4">Lipoprotein</fullName>
    </recommendedName>
</protein>
<name>A0A495MKK2_9FLAO</name>
<evidence type="ECO:0008006" key="4">
    <source>
        <dbReference type="Google" id="ProtNLM"/>
    </source>
</evidence>
<dbReference type="AlphaFoldDB" id="A0A495MKK2"/>
<reference evidence="2 3" key="1">
    <citation type="submission" date="2018-10" db="EMBL/GenBank/DDBJ databases">
        <title>Genomic Encyclopedia of Archaeal and Bacterial Type Strains, Phase II (KMG-II): from individual species to whole genera.</title>
        <authorList>
            <person name="Goeker M."/>
        </authorList>
    </citation>
    <scope>NUCLEOTIDE SEQUENCE [LARGE SCALE GENOMIC DNA]</scope>
    <source>
        <strain evidence="2 3">DSM 29537</strain>
    </source>
</reference>
<keyword evidence="1" id="KW-0175">Coiled coil</keyword>
<evidence type="ECO:0000256" key="1">
    <source>
        <dbReference type="SAM" id="Coils"/>
    </source>
</evidence>
<dbReference type="EMBL" id="RBLC01000001">
    <property type="protein sequence ID" value="RKS25393.1"/>
    <property type="molecule type" value="Genomic_DNA"/>
</dbReference>
<dbReference type="RefSeq" id="WP_121374802.1">
    <property type="nucleotide sequence ID" value="NZ_RBLC01000001.1"/>
</dbReference>
<dbReference type="PROSITE" id="PS51257">
    <property type="entry name" value="PROKAR_LIPOPROTEIN"/>
    <property type="match status" value="1"/>
</dbReference>
<feature type="coiled-coil region" evidence="1">
    <location>
        <begin position="22"/>
        <end position="56"/>
    </location>
</feature>
<organism evidence="2 3">
    <name type="scientific">Flavobacterium endophyticum</name>
    <dbReference type="NCBI Taxonomy" id="1540163"/>
    <lineage>
        <taxon>Bacteria</taxon>
        <taxon>Pseudomonadati</taxon>
        <taxon>Bacteroidota</taxon>
        <taxon>Flavobacteriia</taxon>
        <taxon>Flavobacteriales</taxon>
        <taxon>Flavobacteriaceae</taxon>
        <taxon>Flavobacterium</taxon>
    </lineage>
</organism>
<accession>A0A495MKK2</accession>
<evidence type="ECO:0000313" key="2">
    <source>
        <dbReference type="EMBL" id="RKS25393.1"/>
    </source>
</evidence>